<sequence length="73" mass="8080">MKTRTIGIAMIFLGVILLLYNSFNYVTTEKIVDIGPIQINKKVNHPIKWSPIIGAVLAIGGVVLIMKDKKQSN</sequence>
<protein>
    <recommendedName>
        <fullName evidence="4">DUF3185 domain-containing protein</fullName>
    </recommendedName>
</protein>
<dbReference type="RefSeq" id="WP_126555761.1">
    <property type="nucleotide sequence ID" value="NZ_RYDJ01000010.1"/>
</dbReference>
<keyword evidence="3" id="KW-1185">Reference proteome</keyword>
<dbReference type="Proteomes" id="UP000280825">
    <property type="component" value="Unassembled WGS sequence"/>
</dbReference>
<evidence type="ECO:0000256" key="1">
    <source>
        <dbReference type="SAM" id="Phobius"/>
    </source>
</evidence>
<organism evidence="2 3">
    <name type="scientific">Flavobacterium bomense</name>
    <dbReference type="NCBI Taxonomy" id="2497483"/>
    <lineage>
        <taxon>Bacteria</taxon>
        <taxon>Pseudomonadati</taxon>
        <taxon>Bacteroidota</taxon>
        <taxon>Flavobacteriia</taxon>
        <taxon>Flavobacteriales</taxon>
        <taxon>Flavobacteriaceae</taxon>
        <taxon>Flavobacterium</taxon>
    </lineage>
</organism>
<reference evidence="2 3" key="1">
    <citation type="submission" date="2018-12" db="EMBL/GenBank/DDBJ databases">
        <title>Flavobacterium sp. nov., isolated from glacier ice.</title>
        <authorList>
            <person name="Liu Q."/>
            <person name="Xin Y.-H."/>
        </authorList>
    </citation>
    <scope>NUCLEOTIDE SEQUENCE [LARGE SCALE GENOMIC DNA]</scope>
    <source>
        <strain evidence="2 3">RB1N8</strain>
    </source>
</reference>
<evidence type="ECO:0000313" key="3">
    <source>
        <dbReference type="Proteomes" id="UP000280825"/>
    </source>
</evidence>
<dbReference type="AlphaFoldDB" id="A0A432CLI3"/>
<keyword evidence="1" id="KW-0812">Transmembrane</keyword>
<gene>
    <name evidence="2" type="ORF">EKL98_09755</name>
</gene>
<feature type="transmembrane region" description="Helical" evidence="1">
    <location>
        <begin position="47"/>
        <end position="66"/>
    </location>
</feature>
<keyword evidence="1" id="KW-0472">Membrane</keyword>
<accession>A0A432CLI3</accession>
<keyword evidence="1" id="KW-1133">Transmembrane helix</keyword>
<dbReference type="EMBL" id="RYDJ01000010">
    <property type="protein sequence ID" value="RTZ04112.1"/>
    <property type="molecule type" value="Genomic_DNA"/>
</dbReference>
<name>A0A432CLI3_9FLAO</name>
<evidence type="ECO:0000313" key="2">
    <source>
        <dbReference type="EMBL" id="RTZ04112.1"/>
    </source>
</evidence>
<feature type="transmembrane region" description="Helical" evidence="1">
    <location>
        <begin position="7"/>
        <end position="27"/>
    </location>
</feature>
<evidence type="ECO:0008006" key="4">
    <source>
        <dbReference type="Google" id="ProtNLM"/>
    </source>
</evidence>
<comment type="caution">
    <text evidence="2">The sequence shown here is derived from an EMBL/GenBank/DDBJ whole genome shotgun (WGS) entry which is preliminary data.</text>
</comment>
<proteinExistence type="predicted"/>